<sequence length="294" mass="31955">MTTANTLKTVFLITLMTVLLVFIGNLIGGTTGMIIALVFSVGMNFFSYWFSDKVVLKMYHAEEVTEASNPRLYNIVRNLATRAQLPMPKVYIIMNGSPNAFATGRNKNHAAVAVTNTLMNMLDDDELAGVIGHELAHIYGKDILIGTIVAMMAGSIMTIVNVFQWSMILGGGSSDDEEGGNPLGMIGSIAMIILAPIAATIIQMAVSRSREYIADQRGAQFCGNPRALASALHKIAYGIEMHPMVEAKPETAHMFIESPFTGQKMMSLFSTHPPIDDRIAKLMEMANSRSGIAY</sequence>
<keyword evidence="11 12" id="KW-0472">Membrane</keyword>
<protein>
    <recommendedName>
        <fullName evidence="12">Protease HtpX homolog</fullName>
        <ecNumber evidence="12">3.4.24.-</ecNumber>
    </recommendedName>
</protein>
<dbReference type="HAMAP" id="MF_00188">
    <property type="entry name" value="Pept_M48_protease_HtpX"/>
    <property type="match status" value="1"/>
</dbReference>
<dbReference type="InterPro" id="IPR050083">
    <property type="entry name" value="HtpX_protease"/>
</dbReference>
<keyword evidence="10 12" id="KW-0482">Metalloprotease</keyword>
<dbReference type="EC" id="3.4.24.-" evidence="12"/>
<accession>A0A9D2GT42</accession>
<feature type="binding site" evidence="12">
    <location>
        <position position="211"/>
    </location>
    <ligand>
        <name>Zn(2+)</name>
        <dbReference type="ChEBI" id="CHEBI:29105"/>
        <note>catalytic</note>
    </ligand>
</feature>
<evidence type="ECO:0000256" key="3">
    <source>
        <dbReference type="ARBA" id="ARBA00022475"/>
    </source>
</evidence>
<evidence type="ECO:0000256" key="11">
    <source>
        <dbReference type="ARBA" id="ARBA00023136"/>
    </source>
</evidence>
<evidence type="ECO:0000256" key="10">
    <source>
        <dbReference type="ARBA" id="ARBA00023049"/>
    </source>
</evidence>
<reference evidence="14" key="2">
    <citation type="submission" date="2021-04" db="EMBL/GenBank/DDBJ databases">
        <authorList>
            <person name="Gilroy R."/>
        </authorList>
    </citation>
    <scope>NUCLEOTIDE SEQUENCE</scope>
    <source>
        <strain evidence="14">ChiW4-1371</strain>
    </source>
</reference>
<comment type="caution">
    <text evidence="14">The sequence shown here is derived from an EMBL/GenBank/DDBJ whole genome shotgun (WGS) entry which is preliminary data.</text>
</comment>
<evidence type="ECO:0000256" key="8">
    <source>
        <dbReference type="ARBA" id="ARBA00022833"/>
    </source>
</evidence>
<dbReference type="PANTHER" id="PTHR43221:SF1">
    <property type="entry name" value="PROTEASE HTPX"/>
    <property type="match status" value="1"/>
</dbReference>
<evidence type="ECO:0000313" key="15">
    <source>
        <dbReference type="Proteomes" id="UP000824176"/>
    </source>
</evidence>
<dbReference type="NCBIfam" id="NF002826">
    <property type="entry name" value="PRK03001.1"/>
    <property type="match status" value="1"/>
</dbReference>
<evidence type="ECO:0000256" key="7">
    <source>
        <dbReference type="ARBA" id="ARBA00022801"/>
    </source>
</evidence>
<dbReference type="GO" id="GO:0005886">
    <property type="term" value="C:plasma membrane"/>
    <property type="evidence" value="ECO:0007669"/>
    <property type="project" value="UniProtKB-SubCell"/>
</dbReference>
<keyword evidence="6 12" id="KW-0479">Metal-binding</keyword>
<comment type="similarity">
    <text evidence="2 12">Belongs to the peptidase M48B family.</text>
</comment>
<evidence type="ECO:0000256" key="2">
    <source>
        <dbReference type="ARBA" id="ARBA00009779"/>
    </source>
</evidence>
<evidence type="ECO:0000256" key="1">
    <source>
        <dbReference type="ARBA" id="ARBA00004651"/>
    </source>
</evidence>
<dbReference type="PANTHER" id="PTHR43221">
    <property type="entry name" value="PROTEASE HTPX"/>
    <property type="match status" value="1"/>
</dbReference>
<feature type="binding site" evidence="12">
    <location>
        <position position="133"/>
    </location>
    <ligand>
        <name>Zn(2+)</name>
        <dbReference type="ChEBI" id="CHEBI:29105"/>
        <note>catalytic</note>
    </ligand>
</feature>
<organism evidence="14 15">
    <name type="scientific">Candidatus Mucispirillum faecigallinarum</name>
    <dbReference type="NCBI Taxonomy" id="2838699"/>
    <lineage>
        <taxon>Bacteria</taxon>
        <taxon>Pseudomonadati</taxon>
        <taxon>Deferribacterota</taxon>
        <taxon>Deferribacteres</taxon>
        <taxon>Deferribacterales</taxon>
        <taxon>Mucispirillaceae</taxon>
        <taxon>Mucispirillum</taxon>
    </lineage>
</organism>
<keyword evidence="9 12" id="KW-1133">Transmembrane helix</keyword>
<keyword evidence="4 12" id="KW-0645">Protease</keyword>
<feature type="active site" evidence="12">
    <location>
        <position position="134"/>
    </location>
</feature>
<dbReference type="GO" id="GO:0008270">
    <property type="term" value="F:zinc ion binding"/>
    <property type="evidence" value="ECO:0007669"/>
    <property type="project" value="UniProtKB-UniRule"/>
</dbReference>
<feature type="transmembrane region" description="Helical" evidence="12">
    <location>
        <begin position="7"/>
        <end position="27"/>
    </location>
</feature>
<evidence type="ECO:0000256" key="6">
    <source>
        <dbReference type="ARBA" id="ARBA00022723"/>
    </source>
</evidence>
<evidence type="ECO:0000313" key="14">
    <source>
        <dbReference type="EMBL" id="HIZ88511.1"/>
    </source>
</evidence>
<name>A0A9D2GT42_9BACT</name>
<feature type="domain" description="Peptidase M48" evidence="13">
    <location>
        <begin position="67"/>
        <end position="285"/>
    </location>
</feature>
<feature type="transmembrane region" description="Helical" evidence="12">
    <location>
        <begin position="183"/>
        <end position="202"/>
    </location>
</feature>
<gene>
    <name evidence="12 14" type="primary">htpX</name>
    <name evidence="14" type="ORF">H9804_01070</name>
</gene>
<feature type="binding site" evidence="12">
    <location>
        <position position="137"/>
    </location>
    <ligand>
        <name>Zn(2+)</name>
        <dbReference type="ChEBI" id="CHEBI:29105"/>
        <note>catalytic</note>
    </ligand>
</feature>
<evidence type="ECO:0000256" key="12">
    <source>
        <dbReference type="HAMAP-Rule" id="MF_00188"/>
    </source>
</evidence>
<feature type="transmembrane region" description="Helical" evidence="12">
    <location>
        <begin position="143"/>
        <end position="163"/>
    </location>
</feature>
<evidence type="ECO:0000256" key="4">
    <source>
        <dbReference type="ARBA" id="ARBA00022670"/>
    </source>
</evidence>
<dbReference type="Pfam" id="PF01435">
    <property type="entry name" value="Peptidase_M48"/>
    <property type="match status" value="1"/>
</dbReference>
<keyword evidence="7 12" id="KW-0378">Hydrolase</keyword>
<feature type="transmembrane region" description="Helical" evidence="12">
    <location>
        <begin position="33"/>
        <end position="50"/>
    </location>
</feature>
<dbReference type="GO" id="GO:0006508">
    <property type="term" value="P:proteolysis"/>
    <property type="evidence" value="ECO:0007669"/>
    <property type="project" value="UniProtKB-KW"/>
</dbReference>
<dbReference type="AlphaFoldDB" id="A0A9D2GT42"/>
<keyword evidence="8 12" id="KW-0862">Zinc</keyword>
<dbReference type="Proteomes" id="UP000824176">
    <property type="component" value="Unassembled WGS sequence"/>
</dbReference>
<comment type="subcellular location">
    <subcellularLocation>
        <location evidence="1 12">Cell membrane</location>
        <topology evidence="1 12">Multi-pass membrane protein</topology>
    </subcellularLocation>
</comment>
<dbReference type="InterPro" id="IPR001915">
    <property type="entry name" value="Peptidase_M48"/>
</dbReference>
<comment type="cofactor">
    <cofactor evidence="12">
        <name>Zn(2+)</name>
        <dbReference type="ChEBI" id="CHEBI:29105"/>
    </cofactor>
    <text evidence="12">Binds 1 zinc ion per subunit.</text>
</comment>
<dbReference type="InterPro" id="IPR022919">
    <property type="entry name" value="Pept_M48_protease_HtpX"/>
</dbReference>
<dbReference type="GO" id="GO:0004222">
    <property type="term" value="F:metalloendopeptidase activity"/>
    <property type="evidence" value="ECO:0007669"/>
    <property type="project" value="UniProtKB-UniRule"/>
</dbReference>
<dbReference type="Gene3D" id="3.30.2010.10">
    <property type="entry name" value="Metalloproteases ('zincins'), catalytic domain"/>
    <property type="match status" value="1"/>
</dbReference>
<evidence type="ECO:0000256" key="9">
    <source>
        <dbReference type="ARBA" id="ARBA00022989"/>
    </source>
</evidence>
<keyword evidence="5 12" id="KW-0812">Transmembrane</keyword>
<dbReference type="EMBL" id="DXAQ01000016">
    <property type="protein sequence ID" value="HIZ88511.1"/>
    <property type="molecule type" value="Genomic_DNA"/>
</dbReference>
<dbReference type="CDD" id="cd07336">
    <property type="entry name" value="M48B_HtpX_like"/>
    <property type="match status" value="1"/>
</dbReference>
<reference evidence="14" key="1">
    <citation type="journal article" date="2021" name="PeerJ">
        <title>Extensive microbial diversity within the chicken gut microbiome revealed by metagenomics and culture.</title>
        <authorList>
            <person name="Gilroy R."/>
            <person name="Ravi A."/>
            <person name="Getino M."/>
            <person name="Pursley I."/>
            <person name="Horton D.L."/>
            <person name="Alikhan N.F."/>
            <person name="Baker D."/>
            <person name="Gharbi K."/>
            <person name="Hall N."/>
            <person name="Watson M."/>
            <person name="Adriaenssens E.M."/>
            <person name="Foster-Nyarko E."/>
            <person name="Jarju S."/>
            <person name="Secka A."/>
            <person name="Antonio M."/>
            <person name="Oren A."/>
            <person name="Chaudhuri R.R."/>
            <person name="La Ragione R."/>
            <person name="Hildebrand F."/>
            <person name="Pallen M.J."/>
        </authorList>
    </citation>
    <scope>NUCLEOTIDE SEQUENCE</scope>
    <source>
        <strain evidence="14">ChiW4-1371</strain>
    </source>
</reference>
<evidence type="ECO:0000256" key="5">
    <source>
        <dbReference type="ARBA" id="ARBA00022692"/>
    </source>
</evidence>
<keyword evidence="3 12" id="KW-1003">Cell membrane</keyword>
<proteinExistence type="inferred from homology"/>
<evidence type="ECO:0000259" key="13">
    <source>
        <dbReference type="Pfam" id="PF01435"/>
    </source>
</evidence>